<dbReference type="Proteomes" id="UP000274131">
    <property type="component" value="Unassembled WGS sequence"/>
</dbReference>
<evidence type="ECO:0000313" key="3">
    <source>
        <dbReference type="WBParaSite" id="EVEC_0000046801-mRNA-1"/>
    </source>
</evidence>
<name>A0A0N4UTA0_ENTVE</name>
<reference evidence="1 2" key="2">
    <citation type="submission" date="2018-10" db="EMBL/GenBank/DDBJ databases">
        <authorList>
            <consortium name="Pathogen Informatics"/>
        </authorList>
    </citation>
    <scope>NUCLEOTIDE SEQUENCE [LARGE SCALE GENOMIC DNA]</scope>
</reference>
<keyword evidence="2" id="KW-1185">Reference proteome</keyword>
<dbReference type="AlphaFoldDB" id="A0A0N4UTA0"/>
<organism evidence="3">
    <name type="scientific">Enterobius vermicularis</name>
    <name type="common">Human pinworm</name>
    <dbReference type="NCBI Taxonomy" id="51028"/>
    <lineage>
        <taxon>Eukaryota</taxon>
        <taxon>Metazoa</taxon>
        <taxon>Ecdysozoa</taxon>
        <taxon>Nematoda</taxon>
        <taxon>Chromadorea</taxon>
        <taxon>Rhabditida</taxon>
        <taxon>Spirurina</taxon>
        <taxon>Oxyuridomorpha</taxon>
        <taxon>Oxyuroidea</taxon>
        <taxon>Oxyuridae</taxon>
        <taxon>Enterobius</taxon>
    </lineage>
</organism>
<accession>A0A0N4UTA0</accession>
<dbReference type="STRING" id="51028.A0A0N4UTA0"/>
<evidence type="ECO:0000313" key="1">
    <source>
        <dbReference type="EMBL" id="VDD85172.1"/>
    </source>
</evidence>
<evidence type="ECO:0000313" key="2">
    <source>
        <dbReference type="Proteomes" id="UP000274131"/>
    </source>
</evidence>
<sequence>LQVINEGQSLKEQKVEADEEEDFLQKLSNVEVPLPKRTSMQKTVTDVPDGNSPLLTFFNNLLKTKDQANTPRSPISDPQAQLQRMLEQANLSPSVPDHQNQP</sequence>
<dbReference type="EMBL" id="UXUI01000307">
    <property type="protein sequence ID" value="VDD85172.1"/>
    <property type="molecule type" value="Genomic_DNA"/>
</dbReference>
<reference evidence="3" key="1">
    <citation type="submission" date="2017-02" db="UniProtKB">
        <authorList>
            <consortium name="WormBaseParasite"/>
        </authorList>
    </citation>
    <scope>IDENTIFICATION</scope>
</reference>
<protein>
    <submittedName>
        <fullName evidence="3">RPN13_C domain-containing protein</fullName>
    </submittedName>
</protein>
<dbReference type="WBParaSite" id="EVEC_0000046801-mRNA-1">
    <property type="protein sequence ID" value="EVEC_0000046801-mRNA-1"/>
    <property type="gene ID" value="EVEC_0000046801"/>
</dbReference>
<proteinExistence type="predicted"/>
<gene>
    <name evidence="1" type="ORF">EVEC_LOCUS315</name>
</gene>